<reference evidence="2" key="1">
    <citation type="submission" date="2020-09" db="EMBL/GenBank/DDBJ databases">
        <authorList>
            <person name="Kim M.K."/>
        </authorList>
    </citation>
    <scope>NUCLEOTIDE SEQUENCE</scope>
    <source>
        <strain evidence="2">BT702</strain>
    </source>
</reference>
<proteinExistence type="predicted"/>
<dbReference type="EMBL" id="JACWZY010000022">
    <property type="protein sequence ID" value="MBD2703491.1"/>
    <property type="molecule type" value="Genomic_DNA"/>
</dbReference>
<keyword evidence="1" id="KW-0472">Membrane</keyword>
<organism evidence="2 3">
    <name type="scientific">Spirosoma profusum</name>
    <dbReference type="NCBI Taxonomy" id="2771354"/>
    <lineage>
        <taxon>Bacteria</taxon>
        <taxon>Pseudomonadati</taxon>
        <taxon>Bacteroidota</taxon>
        <taxon>Cytophagia</taxon>
        <taxon>Cytophagales</taxon>
        <taxon>Cytophagaceae</taxon>
        <taxon>Spirosoma</taxon>
    </lineage>
</organism>
<name>A0A926Y4R6_9BACT</name>
<evidence type="ECO:0000313" key="2">
    <source>
        <dbReference type="EMBL" id="MBD2703491.1"/>
    </source>
</evidence>
<feature type="transmembrane region" description="Helical" evidence="1">
    <location>
        <begin position="33"/>
        <end position="51"/>
    </location>
</feature>
<dbReference type="RefSeq" id="WP_190889338.1">
    <property type="nucleotide sequence ID" value="NZ_JACWZY010000022.1"/>
</dbReference>
<dbReference type="AlphaFoldDB" id="A0A926Y4R6"/>
<keyword evidence="1" id="KW-0812">Transmembrane</keyword>
<comment type="caution">
    <text evidence="2">The sequence shown here is derived from an EMBL/GenBank/DDBJ whole genome shotgun (WGS) entry which is preliminary data.</text>
</comment>
<evidence type="ECO:0000313" key="3">
    <source>
        <dbReference type="Proteomes" id="UP000598820"/>
    </source>
</evidence>
<keyword evidence="3" id="KW-1185">Reference proteome</keyword>
<dbReference type="Proteomes" id="UP000598820">
    <property type="component" value="Unassembled WGS sequence"/>
</dbReference>
<gene>
    <name evidence="2" type="ORF">IC229_22795</name>
</gene>
<sequence length="91" mass="10013">MTVTQKLILFVSVGFALVLLAAFLPVLSATWRGALVIGGGWLMAIGGLFQVKEFSLRRDVAYYVMLALVGLYWVALLGITFYWLATLAGWI</sequence>
<accession>A0A926Y4R6</accession>
<evidence type="ECO:0000256" key="1">
    <source>
        <dbReference type="SAM" id="Phobius"/>
    </source>
</evidence>
<feature type="transmembrane region" description="Helical" evidence="1">
    <location>
        <begin position="7"/>
        <end position="27"/>
    </location>
</feature>
<feature type="transmembrane region" description="Helical" evidence="1">
    <location>
        <begin position="63"/>
        <end position="85"/>
    </location>
</feature>
<keyword evidence="1" id="KW-1133">Transmembrane helix</keyword>
<protein>
    <submittedName>
        <fullName evidence="2">Uncharacterized protein</fullName>
    </submittedName>
</protein>